<keyword evidence="7 10" id="KW-0067">ATP-binding</keyword>
<organism evidence="13 14">
    <name type="scientific">Psilocybe cyanescens</name>
    <dbReference type="NCBI Taxonomy" id="93625"/>
    <lineage>
        <taxon>Eukaryota</taxon>
        <taxon>Fungi</taxon>
        <taxon>Dikarya</taxon>
        <taxon>Basidiomycota</taxon>
        <taxon>Agaricomycotina</taxon>
        <taxon>Agaricomycetes</taxon>
        <taxon>Agaricomycetidae</taxon>
        <taxon>Agaricales</taxon>
        <taxon>Agaricineae</taxon>
        <taxon>Strophariaceae</taxon>
        <taxon>Psilocybe</taxon>
    </lineage>
</organism>
<dbReference type="InterPro" id="IPR008271">
    <property type="entry name" value="Ser/Thr_kinase_AS"/>
</dbReference>
<dbReference type="InterPro" id="IPR017441">
    <property type="entry name" value="Protein_kinase_ATP_BS"/>
</dbReference>
<dbReference type="PROSITE" id="PS50011">
    <property type="entry name" value="PROTEIN_KINASE_DOM"/>
    <property type="match status" value="1"/>
</dbReference>
<feature type="region of interest" description="Disordered" evidence="11">
    <location>
        <begin position="655"/>
        <end position="703"/>
    </location>
</feature>
<feature type="region of interest" description="Disordered" evidence="11">
    <location>
        <begin position="622"/>
        <end position="643"/>
    </location>
</feature>
<feature type="domain" description="Protein kinase" evidence="12">
    <location>
        <begin position="26"/>
        <end position="297"/>
    </location>
</feature>
<evidence type="ECO:0000256" key="5">
    <source>
        <dbReference type="ARBA" id="ARBA00022741"/>
    </source>
</evidence>
<reference evidence="13 14" key="1">
    <citation type="journal article" date="2018" name="Evol. Lett.">
        <title>Horizontal gene cluster transfer increased hallucinogenic mushroom diversity.</title>
        <authorList>
            <person name="Reynolds H.T."/>
            <person name="Vijayakumar V."/>
            <person name="Gluck-Thaler E."/>
            <person name="Korotkin H.B."/>
            <person name="Matheny P.B."/>
            <person name="Slot J.C."/>
        </authorList>
    </citation>
    <scope>NUCLEOTIDE SEQUENCE [LARGE SCALE GENOMIC DNA]</scope>
    <source>
        <strain evidence="13 14">2631</strain>
    </source>
</reference>
<dbReference type="InterPro" id="IPR050660">
    <property type="entry name" value="NEK_Ser/Thr_kinase"/>
</dbReference>
<evidence type="ECO:0000256" key="4">
    <source>
        <dbReference type="ARBA" id="ARBA00022679"/>
    </source>
</evidence>
<keyword evidence="6" id="KW-0418">Kinase</keyword>
<feature type="compositionally biased region" description="Polar residues" evidence="11">
    <location>
        <begin position="411"/>
        <end position="435"/>
    </location>
</feature>
<feature type="binding site" evidence="10">
    <location>
        <position position="58"/>
    </location>
    <ligand>
        <name>ATP</name>
        <dbReference type="ChEBI" id="CHEBI:30616"/>
    </ligand>
</feature>
<sequence>MSSKTSPAITSPLHPPVGTLIDGGSLELVEVLGVGGYGVVYRAVDTRQPAGQKSYAVKCLVASGYQTPRQRQIHIREIALHQLASAHPGVVTLHRVVEQGAHTYIIMDYAPDHDLFTQILHSCRYLGDDALIKEVFLQLLDAVEYCHSLGIYHRDLKPENILCFDDGLRIAITDFGLATTDKLSDEFRTGSVYHMSPECQGGEFAPTGNYSPMFNDIWSLGIILLNLATGRNPWKSATPSDPTFQAYLHDPMGFLPTVLPISPEVNDILVRMLDVDWRERSTLREVRYAIEEITNFYSDGVVFEGSMARCPWESGMDIDSASSGTNPEDIGPQSPTAEVFPKEADTQLGSHWSKDSTSDIVFATQSLAQESSYGIPWTNYSSCGATWAYESPVSSDSEPDHFRMDVFERSSTPSSVQTAETSLPPTPNHFDTSFGSKPIKPELRSTLLINTNISKPRIYDASASMTSYSTGTSIMHTAIEYDPYSSMFFINSPISPGKLVVMPDSAITAVGEDKDMTSPSVWSASSATQTSSLSSYSDSSASSSLAGEDLRFLRSRTPSPEPDVQWTSFPAQVQSLQAQQCQLSPSMSTQITDVLPHSRPNHTFLFAFKHPHPAAAAVAANTTSASGTRTSSANDNGATGHKPNTLSRLAIKLFPRAPSPSTPSSTSDSTVSRGCATTEASYSPFARRQTPSPTPHAAAWGQSSMAASNKTGSTFQQEHNVRHAPEKEVQHGSAQHHLRSTRHWYLPGRFRTSAEVN</sequence>
<dbReference type="Proteomes" id="UP000283269">
    <property type="component" value="Unassembled WGS sequence"/>
</dbReference>
<dbReference type="PANTHER" id="PTHR43671">
    <property type="entry name" value="SERINE/THREONINE-PROTEIN KINASE NEK"/>
    <property type="match status" value="1"/>
</dbReference>
<gene>
    <name evidence="13" type="ORF">CVT25_001310</name>
</gene>
<dbReference type="GO" id="GO:0005524">
    <property type="term" value="F:ATP binding"/>
    <property type="evidence" value="ECO:0007669"/>
    <property type="project" value="UniProtKB-UniRule"/>
</dbReference>
<evidence type="ECO:0000256" key="10">
    <source>
        <dbReference type="PROSITE-ProRule" id="PRU10141"/>
    </source>
</evidence>
<evidence type="ECO:0000256" key="6">
    <source>
        <dbReference type="ARBA" id="ARBA00022777"/>
    </source>
</evidence>
<keyword evidence="14" id="KW-1185">Reference proteome</keyword>
<dbReference type="SUPFAM" id="SSF56112">
    <property type="entry name" value="Protein kinase-like (PK-like)"/>
    <property type="match status" value="1"/>
</dbReference>
<evidence type="ECO:0000313" key="13">
    <source>
        <dbReference type="EMBL" id="PPQ89231.1"/>
    </source>
</evidence>
<evidence type="ECO:0000256" key="9">
    <source>
        <dbReference type="ARBA" id="ARBA00048679"/>
    </source>
</evidence>
<accession>A0A409XER3</accession>
<proteinExistence type="inferred from homology"/>
<evidence type="ECO:0000256" key="2">
    <source>
        <dbReference type="ARBA" id="ARBA00012513"/>
    </source>
</evidence>
<name>A0A409XER3_PSICY</name>
<feature type="region of interest" description="Disordered" evidence="11">
    <location>
        <begin position="316"/>
        <end position="337"/>
    </location>
</feature>
<dbReference type="PROSITE" id="PS00108">
    <property type="entry name" value="PROTEIN_KINASE_ST"/>
    <property type="match status" value="1"/>
</dbReference>
<dbReference type="GO" id="GO:0004674">
    <property type="term" value="F:protein serine/threonine kinase activity"/>
    <property type="evidence" value="ECO:0007669"/>
    <property type="project" value="UniProtKB-KW"/>
</dbReference>
<evidence type="ECO:0000313" key="14">
    <source>
        <dbReference type="Proteomes" id="UP000283269"/>
    </source>
</evidence>
<feature type="region of interest" description="Disordered" evidence="11">
    <location>
        <begin position="411"/>
        <end position="436"/>
    </location>
</feature>
<dbReference type="STRING" id="93625.A0A409XER3"/>
<feature type="compositionally biased region" description="Polar residues" evidence="11">
    <location>
        <begin position="634"/>
        <end position="643"/>
    </location>
</feature>
<feature type="region of interest" description="Disordered" evidence="11">
    <location>
        <begin position="720"/>
        <end position="740"/>
    </location>
</feature>
<feature type="compositionally biased region" description="Low complexity" evidence="11">
    <location>
        <begin position="622"/>
        <end position="633"/>
    </location>
</feature>
<feature type="compositionally biased region" description="Low complexity" evidence="11">
    <location>
        <begin position="662"/>
        <end position="672"/>
    </location>
</feature>
<evidence type="ECO:0000259" key="12">
    <source>
        <dbReference type="PROSITE" id="PS50011"/>
    </source>
</evidence>
<dbReference type="SMART" id="SM00220">
    <property type="entry name" value="S_TKc"/>
    <property type="match status" value="1"/>
</dbReference>
<evidence type="ECO:0000256" key="7">
    <source>
        <dbReference type="ARBA" id="ARBA00022840"/>
    </source>
</evidence>
<dbReference type="InterPro" id="IPR011009">
    <property type="entry name" value="Kinase-like_dom_sf"/>
</dbReference>
<dbReference type="EMBL" id="NHYD01001919">
    <property type="protein sequence ID" value="PPQ89231.1"/>
    <property type="molecule type" value="Genomic_DNA"/>
</dbReference>
<comment type="caution">
    <text evidence="13">The sequence shown here is derived from an EMBL/GenBank/DDBJ whole genome shotgun (WGS) entry which is preliminary data.</text>
</comment>
<comment type="catalytic activity">
    <reaction evidence="8">
        <text>L-threonyl-[protein] + ATP = O-phospho-L-threonyl-[protein] + ADP + H(+)</text>
        <dbReference type="Rhea" id="RHEA:46608"/>
        <dbReference type="Rhea" id="RHEA-COMP:11060"/>
        <dbReference type="Rhea" id="RHEA-COMP:11605"/>
        <dbReference type="ChEBI" id="CHEBI:15378"/>
        <dbReference type="ChEBI" id="CHEBI:30013"/>
        <dbReference type="ChEBI" id="CHEBI:30616"/>
        <dbReference type="ChEBI" id="CHEBI:61977"/>
        <dbReference type="ChEBI" id="CHEBI:456216"/>
        <dbReference type="EC" id="2.7.11.1"/>
    </reaction>
</comment>
<comment type="similarity">
    <text evidence="1">Belongs to the protein kinase superfamily. NEK Ser/Thr protein kinase family. NIMA subfamily.</text>
</comment>
<dbReference type="OrthoDB" id="541276at2759"/>
<evidence type="ECO:0000256" key="3">
    <source>
        <dbReference type="ARBA" id="ARBA00022527"/>
    </source>
</evidence>
<evidence type="ECO:0000256" key="11">
    <source>
        <dbReference type="SAM" id="MobiDB-lite"/>
    </source>
</evidence>
<evidence type="ECO:0000256" key="8">
    <source>
        <dbReference type="ARBA" id="ARBA00047899"/>
    </source>
</evidence>
<dbReference type="GO" id="GO:0005634">
    <property type="term" value="C:nucleus"/>
    <property type="evidence" value="ECO:0007669"/>
    <property type="project" value="TreeGrafter"/>
</dbReference>
<keyword evidence="4" id="KW-0808">Transferase</keyword>
<dbReference type="PROSITE" id="PS00107">
    <property type="entry name" value="PROTEIN_KINASE_ATP"/>
    <property type="match status" value="1"/>
</dbReference>
<protein>
    <recommendedName>
        <fullName evidence="2">non-specific serine/threonine protein kinase</fullName>
        <ecNumber evidence="2">2.7.11.1</ecNumber>
    </recommendedName>
</protein>
<dbReference type="EC" id="2.7.11.1" evidence="2"/>
<dbReference type="Gene3D" id="1.10.510.10">
    <property type="entry name" value="Transferase(Phosphotransferase) domain 1"/>
    <property type="match status" value="1"/>
</dbReference>
<dbReference type="AlphaFoldDB" id="A0A409XER3"/>
<keyword evidence="5 10" id="KW-0547">Nucleotide-binding</keyword>
<evidence type="ECO:0000256" key="1">
    <source>
        <dbReference type="ARBA" id="ARBA00010886"/>
    </source>
</evidence>
<dbReference type="PANTHER" id="PTHR43671:SF98">
    <property type="entry name" value="SERINE_THREONINE-PROTEIN KINASE NEK11"/>
    <property type="match status" value="1"/>
</dbReference>
<keyword evidence="3" id="KW-0723">Serine/threonine-protein kinase</keyword>
<dbReference type="InParanoid" id="A0A409XER3"/>
<dbReference type="Pfam" id="PF00069">
    <property type="entry name" value="Pkinase"/>
    <property type="match status" value="1"/>
</dbReference>
<dbReference type="InterPro" id="IPR000719">
    <property type="entry name" value="Prot_kinase_dom"/>
</dbReference>
<comment type="catalytic activity">
    <reaction evidence="9">
        <text>L-seryl-[protein] + ATP = O-phospho-L-seryl-[protein] + ADP + H(+)</text>
        <dbReference type="Rhea" id="RHEA:17989"/>
        <dbReference type="Rhea" id="RHEA-COMP:9863"/>
        <dbReference type="Rhea" id="RHEA-COMP:11604"/>
        <dbReference type="ChEBI" id="CHEBI:15378"/>
        <dbReference type="ChEBI" id="CHEBI:29999"/>
        <dbReference type="ChEBI" id="CHEBI:30616"/>
        <dbReference type="ChEBI" id="CHEBI:83421"/>
        <dbReference type="ChEBI" id="CHEBI:456216"/>
        <dbReference type="EC" id="2.7.11.1"/>
    </reaction>
</comment>
<feature type="compositionally biased region" description="Basic and acidic residues" evidence="11">
    <location>
        <begin position="720"/>
        <end position="730"/>
    </location>
</feature>